<proteinExistence type="predicted"/>
<protein>
    <submittedName>
        <fullName evidence="1">Uncharacterized protein</fullName>
    </submittedName>
</protein>
<comment type="caution">
    <text evidence="1">The sequence shown here is derived from an EMBL/GenBank/DDBJ whole genome shotgun (WGS) entry which is preliminary data.</text>
</comment>
<name>A0AAE0G2Y7_9CHLO</name>
<evidence type="ECO:0000313" key="1">
    <source>
        <dbReference type="EMBL" id="KAK3270225.1"/>
    </source>
</evidence>
<dbReference type="EMBL" id="LGRX02010516">
    <property type="protein sequence ID" value="KAK3270225.1"/>
    <property type="molecule type" value="Genomic_DNA"/>
</dbReference>
<reference evidence="1 2" key="1">
    <citation type="journal article" date="2015" name="Genome Biol. Evol.">
        <title>Comparative Genomics of a Bacterivorous Green Alga Reveals Evolutionary Causalities and Consequences of Phago-Mixotrophic Mode of Nutrition.</title>
        <authorList>
            <person name="Burns J.A."/>
            <person name="Paasch A."/>
            <person name="Narechania A."/>
            <person name="Kim E."/>
        </authorList>
    </citation>
    <scope>NUCLEOTIDE SEQUENCE [LARGE SCALE GENOMIC DNA]</scope>
    <source>
        <strain evidence="1 2">PLY_AMNH</strain>
    </source>
</reference>
<evidence type="ECO:0000313" key="2">
    <source>
        <dbReference type="Proteomes" id="UP001190700"/>
    </source>
</evidence>
<accession>A0AAE0G2Y7</accession>
<gene>
    <name evidence="1" type="ORF">CYMTET_21367</name>
</gene>
<sequence length="124" mass="13370">MWGAHAHRRRLDLTADVGCARAQEETARERKSMVEGEAEDAHSRAELGLWEGSRVGGMRRGGGSGAAWLMCTAEAGLGVERAHQLESSLGAIDAILLGGGVIIGQYASFRNPMHANHHRPVRIF</sequence>
<organism evidence="1 2">
    <name type="scientific">Cymbomonas tetramitiformis</name>
    <dbReference type="NCBI Taxonomy" id="36881"/>
    <lineage>
        <taxon>Eukaryota</taxon>
        <taxon>Viridiplantae</taxon>
        <taxon>Chlorophyta</taxon>
        <taxon>Pyramimonadophyceae</taxon>
        <taxon>Pyramimonadales</taxon>
        <taxon>Pyramimonadaceae</taxon>
        <taxon>Cymbomonas</taxon>
    </lineage>
</organism>
<dbReference type="AlphaFoldDB" id="A0AAE0G2Y7"/>
<keyword evidence="2" id="KW-1185">Reference proteome</keyword>
<dbReference type="Proteomes" id="UP001190700">
    <property type="component" value="Unassembled WGS sequence"/>
</dbReference>